<dbReference type="Proteomes" id="UP001163835">
    <property type="component" value="Unassembled WGS sequence"/>
</dbReference>
<organism evidence="1 2">
    <name type="scientific">Lentinula aff. lateritia</name>
    <dbReference type="NCBI Taxonomy" id="2804960"/>
    <lineage>
        <taxon>Eukaryota</taxon>
        <taxon>Fungi</taxon>
        <taxon>Dikarya</taxon>
        <taxon>Basidiomycota</taxon>
        <taxon>Agaricomycotina</taxon>
        <taxon>Agaricomycetes</taxon>
        <taxon>Agaricomycetidae</taxon>
        <taxon>Agaricales</taxon>
        <taxon>Marasmiineae</taxon>
        <taxon>Omphalotaceae</taxon>
        <taxon>Lentinula</taxon>
    </lineage>
</organism>
<reference evidence="1" key="1">
    <citation type="submission" date="2022-09" db="EMBL/GenBank/DDBJ databases">
        <title>A Global Phylogenomic Analysis of the Shiitake Genus Lentinula.</title>
        <authorList>
            <consortium name="DOE Joint Genome Institute"/>
            <person name="Sierra-Patev S."/>
            <person name="Min B."/>
            <person name="Naranjo-Ortiz M."/>
            <person name="Looney B."/>
            <person name="Konkel Z."/>
            <person name="Slot J.C."/>
            <person name="Sakamoto Y."/>
            <person name="Steenwyk J.L."/>
            <person name="Rokas A."/>
            <person name="Carro J."/>
            <person name="Camarero S."/>
            <person name="Ferreira P."/>
            <person name="Molpeceres G."/>
            <person name="Ruiz-Duenas F.J."/>
            <person name="Serrano A."/>
            <person name="Henrissat B."/>
            <person name="Drula E."/>
            <person name="Hughes K.W."/>
            <person name="Mata J.L."/>
            <person name="Ishikawa N.K."/>
            <person name="Vargas-Isla R."/>
            <person name="Ushijima S."/>
            <person name="Smith C.A."/>
            <person name="Ahrendt S."/>
            <person name="Andreopoulos W."/>
            <person name="He G."/>
            <person name="Labutti K."/>
            <person name="Lipzen A."/>
            <person name="Ng V."/>
            <person name="Riley R."/>
            <person name="Sandor L."/>
            <person name="Barry K."/>
            <person name="Martinez A.T."/>
            <person name="Xiao Y."/>
            <person name="Gibbons J.G."/>
            <person name="Terashima K."/>
            <person name="Grigoriev I.V."/>
            <person name="Hibbett D.S."/>
        </authorList>
    </citation>
    <scope>NUCLEOTIDE SEQUENCE</scope>
    <source>
        <strain evidence="1">TMI1499</strain>
    </source>
</reference>
<gene>
    <name evidence="1" type="ORF">F5876DRAFT_79750</name>
</gene>
<name>A0ACC1TSP8_9AGAR</name>
<keyword evidence="2" id="KW-1185">Reference proteome</keyword>
<protein>
    <submittedName>
        <fullName evidence="1">Uncharacterized protein</fullName>
    </submittedName>
</protein>
<accession>A0ACC1TSP8</accession>
<evidence type="ECO:0000313" key="1">
    <source>
        <dbReference type="EMBL" id="KAJ3807396.1"/>
    </source>
</evidence>
<sequence>MSSRVNRVSSADNPSALVTPIMKNQPERRQTRSSTSIHTVIPASETNKKQKPPVEPLGTKLKKLKSSPHAAPNVISKKKTAASQRNRPSNGTHQTRYRAVAINVDEEEVPPLRKWRSHNNKDHNTVTAKMVAKEAAEESASENDVDESDIEIEQERTEDQMAAHLFEQETPRLTMFDEDKEEKSHRHRSHHSRASSQSSSAFASTPPLTDFDAASEPADDSLIVDFNDSMDNSAQDDRQNMVPVRKISKKAAQKLDYELPQVSAEALLAIQMAPSPVQWANSSTLSTILWKD</sequence>
<evidence type="ECO:0000313" key="2">
    <source>
        <dbReference type="Proteomes" id="UP001163835"/>
    </source>
</evidence>
<proteinExistence type="predicted"/>
<comment type="caution">
    <text evidence="1">The sequence shown here is derived from an EMBL/GenBank/DDBJ whole genome shotgun (WGS) entry which is preliminary data.</text>
</comment>
<dbReference type="EMBL" id="MU795310">
    <property type="protein sequence ID" value="KAJ3807396.1"/>
    <property type="molecule type" value="Genomic_DNA"/>
</dbReference>